<evidence type="ECO:0000256" key="2">
    <source>
        <dbReference type="SAM" id="MobiDB-lite"/>
    </source>
</evidence>
<gene>
    <name evidence="3" type="ORF">UFOPK1591_01246</name>
</gene>
<keyword evidence="1" id="KW-0175">Coiled coil</keyword>
<evidence type="ECO:0000256" key="1">
    <source>
        <dbReference type="SAM" id="Coils"/>
    </source>
</evidence>
<feature type="region of interest" description="Disordered" evidence="2">
    <location>
        <begin position="193"/>
        <end position="222"/>
    </location>
</feature>
<reference evidence="3" key="1">
    <citation type="submission" date="2020-05" db="EMBL/GenBank/DDBJ databases">
        <authorList>
            <person name="Chiriac C."/>
            <person name="Salcher M."/>
            <person name="Ghai R."/>
            <person name="Kavagutti S V."/>
        </authorList>
    </citation>
    <scope>NUCLEOTIDE SEQUENCE</scope>
</reference>
<evidence type="ECO:0000313" key="3">
    <source>
        <dbReference type="EMBL" id="CAB4570054.1"/>
    </source>
</evidence>
<feature type="coiled-coil region" evidence="1">
    <location>
        <begin position="78"/>
        <end position="105"/>
    </location>
</feature>
<proteinExistence type="predicted"/>
<name>A0A6J6E422_9ZZZZ</name>
<dbReference type="EMBL" id="CAEZTD010000116">
    <property type="protein sequence ID" value="CAB4570054.1"/>
    <property type="molecule type" value="Genomic_DNA"/>
</dbReference>
<accession>A0A6J6E422</accession>
<sequence>MAQNEGRYRGLPVAPKMVNPVRTRILNRKGKEDAKKYKNLLDFTRTHAIIEIDADCRSWQINVNLWYTTETESIRSGNARINVQMQQLEHELEDALQRKDATGRERGRTEVLVARLQQDLMNFEAQRRTNIERGFSMRRMAEEAMASWGISRESQVSIYTRARAIASGLDVSSVRAEIPEFEPVELEHFTEFEEDTAQDNAPGVGLRSPRRPSVAKPAGATR</sequence>
<organism evidence="3">
    <name type="scientific">freshwater metagenome</name>
    <dbReference type="NCBI Taxonomy" id="449393"/>
    <lineage>
        <taxon>unclassified sequences</taxon>
        <taxon>metagenomes</taxon>
        <taxon>ecological metagenomes</taxon>
    </lineage>
</organism>
<protein>
    <submittedName>
        <fullName evidence="3">Unannotated protein</fullName>
    </submittedName>
</protein>
<dbReference type="AlphaFoldDB" id="A0A6J6E422"/>